<feature type="transmembrane region" description="Helical" evidence="2">
    <location>
        <begin position="336"/>
        <end position="358"/>
    </location>
</feature>
<dbReference type="AlphaFoldDB" id="A0A8H5FDE6"/>
<dbReference type="SMART" id="SM00320">
    <property type="entry name" value="WD40"/>
    <property type="match status" value="2"/>
</dbReference>
<dbReference type="OrthoDB" id="3238562at2759"/>
<dbReference type="Gene3D" id="2.130.10.10">
    <property type="entry name" value="YVTN repeat-like/Quinoprotein amine dehydrogenase"/>
    <property type="match status" value="2"/>
</dbReference>
<keyword evidence="2" id="KW-0812">Transmembrane</keyword>
<keyword evidence="2" id="KW-0472">Membrane</keyword>
<sequence length="447" mass="49616">MILPLDINMLSLASTMFCKNPYKKLAILSGPLNTVLSVSFSIDGTFVSAAGYGGVMIWDLQTGQVVPTPHLPYSPFEKKHVYSSSAWFYFEESDKHVFICRNMAGQVTVWYWDNLLEQMFQMSESQNVYRNVPEQVLSVDVLQGRVPFDKDGFFVMSTDDNSVAVWKLNSALVLSNVFKTNLPSAFIPRFIQASSSVIAFSKASGSLDSVAFDESRDIFAAWMGKDVVVFKLSSAEHITTFRIEGCDAGKMMQVTFAEDGSMLIAGTGYASAEVFSLDLGKRLQSLSYLGGPLVQCNAALTLPSSHLVAIAGSTKWLPAQVIVFTRRRLVNQYTEIVWVVICLMLPVIYICCLHKLVYYTLDISAYIWTSPHSNAIDAPTTYHSLPATSTVTVTEKDFVTVTKRESVTHIIFEAVPVTFTFKLDSDMTQVTSITHSDVEKVEDLNTI</sequence>
<dbReference type="InterPro" id="IPR036322">
    <property type="entry name" value="WD40_repeat_dom_sf"/>
</dbReference>
<evidence type="ECO:0000313" key="3">
    <source>
        <dbReference type="EMBL" id="KAF5332383.1"/>
    </source>
</evidence>
<organism evidence="3 4">
    <name type="scientific">Tetrapyrgos nigripes</name>
    <dbReference type="NCBI Taxonomy" id="182062"/>
    <lineage>
        <taxon>Eukaryota</taxon>
        <taxon>Fungi</taxon>
        <taxon>Dikarya</taxon>
        <taxon>Basidiomycota</taxon>
        <taxon>Agaricomycotina</taxon>
        <taxon>Agaricomycetes</taxon>
        <taxon>Agaricomycetidae</taxon>
        <taxon>Agaricales</taxon>
        <taxon>Marasmiineae</taxon>
        <taxon>Marasmiaceae</taxon>
        <taxon>Tetrapyrgos</taxon>
    </lineage>
</organism>
<accession>A0A8H5FDE6</accession>
<evidence type="ECO:0000256" key="2">
    <source>
        <dbReference type="SAM" id="Phobius"/>
    </source>
</evidence>
<dbReference type="PROSITE" id="PS50082">
    <property type="entry name" value="WD_REPEATS_2"/>
    <property type="match status" value="1"/>
</dbReference>
<keyword evidence="2" id="KW-1133">Transmembrane helix</keyword>
<comment type="caution">
    <text evidence="3">The sequence shown here is derived from an EMBL/GenBank/DDBJ whole genome shotgun (WGS) entry which is preliminary data.</text>
</comment>
<dbReference type="Pfam" id="PF00400">
    <property type="entry name" value="WD40"/>
    <property type="match status" value="1"/>
</dbReference>
<dbReference type="Proteomes" id="UP000559256">
    <property type="component" value="Unassembled WGS sequence"/>
</dbReference>
<protein>
    <submittedName>
        <fullName evidence="3">Uncharacterized protein</fullName>
    </submittedName>
</protein>
<evidence type="ECO:0000256" key="1">
    <source>
        <dbReference type="PROSITE-ProRule" id="PRU00221"/>
    </source>
</evidence>
<reference evidence="3 4" key="1">
    <citation type="journal article" date="2020" name="ISME J.">
        <title>Uncovering the hidden diversity of litter-decomposition mechanisms in mushroom-forming fungi.</title>
        <authorList>
            <person name="Floudas D."/>
            <person name="Bentzer J."/>
            <person name="Ahren D."/>
            <person name="Johansson T."/>
            <person name="Persson P."/>
            <person name="Tunlid A."/>
        </authorList>
    </citation>
    <scope>NUCLEOTIDE SEQUENCE [LARGE SCALE GENOMIC DNA]</scope>
    <source>
        <strain evidence="3 4">CBS 291.85</strain>
    </source>
</reference>
<name>A0A8H5FDE6_9AGAR</name>
<evidence type="ECO:0000313" key="4">
    <source>
        <dbReference type="Proteomes" id="UP000559256"/>
    </source>
</evidence>
<gene>
    <name evidence="3" type="ORF">D9758_018806</name>
</gene>
<feature type="repeat" description="WD" evidence="1">
    <location>
        <begin position="28"/>
        <end position="68"/>
    </location>
</feature>
<proteinExistence type="predicted"/>
<dbReference type="SUPFAM" id="SSF50978">
    <property type="entry name" value="WD40 repeat-like"/>
    <property type="match status" value="1"/>
</dbReference>
<dbReference type="EMBL" id="JAACJM010000307">
    <property type="protein sequence ID" value="KAF5332383.1"/>
    <property type="molecule type" value="Genomic_DNA"/>
</dbReference>
<keyword evidence="1" id="KW-0853">WD repeat</keyword>
<keyword evidence="4" id="KW-1185">Reference proteome</keyword>
<dbReference type="InterPro" id="IPR001680">
    <property type="entry name" value="WD40_rpt"/>
</dbReference>
<dbReference type="InterPro" id="IPR015943">
    <property type="entry name" value="WD40/YVTN_repeat-like_dom_sf"/>
</dbReference>